<feature type="compositionally biased region" description="Basic residues" evidence="2">
    <location>
        <begin position="524"/>
        <end position="539"/>
    </location>
</feature>
<feature type="compositionally biased region" description="Basic and acidic residues" evidence="2">
    <location>
        <begin position="608"/>
        <end position="619"/>
    </location>
</feature>
<evidence type="ECO:0000256" key="2">
    <source>
        <dbReference type="SAM" id="MobiDB-lite"/>
    </source>
</evidence>
<evidence type="ECO:0000313" key="4">
    <source>
        <dbReference type="EMBL" id="CAK9118353.1"/>
    </source>
</evidence>
<keyword evidence="1" id="KW-0175">Coiled coil</keyword>
<feature type="compositionally biased region" description="Basic and acidic residues" evidence="2">
    <location>
        <begin position="556"/>
        <end position="577"/>
    </location>
</feature>
<evidence type="ECO:0000313" key="5">
    <source>
        <dbReference type="Proteomes" id="UP001642484"/>
    </source>
</evidence>
<feature type="compositionally biased region" description="Basic and acidic residues" evidence="2">
    <location>
        <begin position="350"/>
        <end position="362"/>
    </location>
</feature>
<dbReference type="PROSITE" id="PS50030">
    <property type="entry name" value="UBA"/>
    <property type="match status" value="1"/>
</dbReference>
<sequence>MPLSSPVVEEWSKSDVLMNRGSQGSLVALPKQYIERADVVTNSDVIGPLLEHLGTRVTIDGIHEQVEMFLTFARPRSKVRLEAWKIKRLVTIFNRAAKRGHYPREPGMREIYQQDEEVEPEALKPSSGEDAVNEAADKLGQLHITSIEDKEVKKLETSFVASEMVVSFSTCWVEEIGKICRKEPDAVWQLVCQGGKRIRASISPTAISFSEIPQEQEFPLLVEHVPETTVMEEELERLQLEQELLEELLIQQQLEVQNEQLEQKAKSLSDLASHLNSTIPASSSAAPSNCLDGFDTVPYDGVLDGGAAFAESQVPDPGTPKRFADMKGGEVTLQLGGVSPADAGIDAKEAAPKVEPPKEEAKIPQPEPNPKIAEPSASRPSTPATPAVLREFMGMGFSKDEAEAALAECENDSQKALKALLDSKKDSTAVKATQKKEEVLPEDPKPAILNGLPTVTPQDQKKSQKASAKGSGRGGGKGRGKGRGNGRGGGRGKKKDDESDSETQHYTEDEEEANIEEEECSPKKSAKKAPRSAQRKPRRTSVEPKQKSTKPKSNSKKQDDGEKARKKRGGEADEKAVKARKTMVKKEEEEEEPKPVRKRAKKNQNQGDETHEHGSDLKQDSAQACKREPKGKKVKDQNEKIETKATNGKRAKMTEEEEKKKKEKNAERSRKSSAYVAARKEALENGHSEDEAKKIGRAVTMPISETWAIRALSAEGHMRHRGEVDTSLTDKELFEQVPLGDPWIDGCLYEVTVPEPQRVEYNSAPILESSSGEYVAGHRATPLAAVPVEDVEEKPNTKFAASFCESQELNDTHVDSVPLEELNKTPNMSGDAIVIPDSLPDAPEPEVPDNQLGLSQTQPATSHEILPGEKLRQLLREHGSLKQLELQVSRWAKRLQSEGKEGQWVTRLANSIHLYTDEGAVPGLFYLPCISLNLQDPDGILLDTNLDPEEEFGTKPRSSDPDHKEALIKQATAAASIADQINGLVKILNTKYTALSEQQADYLSMDDTRGLDEKKKNIMNLFAACTKTDVTLNNYITRLDIDEEADDHHVEPGLVLLQSGGGGVVNVAGDESSDDLVDALLQDAENGVATAHGVLRLAGVTAKRNKKLGVVDTNINKIARYRLTKSGKTGKNAARDFRRYIFRDVKTFPVSISSPEIPLRQKVRTKHGRRKRSIREIVVKYPVILLTNWMKTILQKSPRFLLGGHDIGGSAYMGMLEEFWDNFRLVDDSHPIYQKDPSRRKRTIPIALHGDEGRGLSRAPVLILSYQVLIPFTGVESLNASVHSFSTRLLYTVLPSQWYAKDDASIDGLHQALADDFCAAFEDGVSVDVDGATHLFYAGFTGTKGDWVWARKAYHLQSGFRSLRLCHLCPAVEWWNMSPAGELRMWTQLSPSPFKPDKYSPLRSIPGSSFAEAIKPDPMHCFHLGFGGDLYASSLIALCRMNIFTGTRLQSKLDQAYERFDNWCAEFKKSSSLTSFQAKNFKIQSTLDLYLLKCFLSGCVL</sequence>
<feature type="compositionally biased region" description="Basic and acidic residues" evidence="2">
    <location>
        <begin position="421"/>
        <end position="445"/>
    </location>
</feature>
<feature type="domain" description="UBA" evidence="3">
    <location>
        <begin position="383"/>
        <end position="423"/>
    </location>
</feature>
<accession>A0ABP0T176</accession>
<reference evidence="4 5" key="1">
    <citation type="submission" date="2024-02" db="EMBL/GenBank/DDBJ databases">
        <authorList>
            <person name="Chen Y."/>
            <person name="Shah S."/>
            <person name="Dougan E. K."/>
            <person name="Thang M."/>
            <person name="Chan C."/>
        </authorList>
    </citation>
    <scope>NUCLEOTIDE SEQUENCE [LARGE SCALE GENOMIC DNA]</scope>
</reference>
<feature type="coiled-coil region" evidence="1">
    <location>
        <begin position="228"/>
        <end position="278"/>
    </location>
</feature>
<feature type="compositionally biased region" description="Acidic residues" evidence="2">
    <location>
        <begin position="508"/>
        <end position="519"/>
    </location>
</feature>
<feature type="compositionally biased region" description="Basic and acidic residues" evidence="2">
    <location>
        <begin position="494"/>
        <end position="507"/>
    </location>
</feature>
<evidence type="ECO:0000259" key="3">
    <source>
        <dbReference type="PROSITE" id="PS50030"/>
    </source>
</evidence>
<name>A0ABP0T176_9DINO</name>
<dbReference type="EMBL" id="CAXAMN010028983">
    <property type="protein sequence ID" value="CAK9118353.1"/>
    <property type="molecule type" value="Genomic_DNA"/>
</dbReference>
<feature type="region of interest" description="Disordered" evidence="2">
    <location>
        <begin position="350"/>
        <end position="390"/>
    </location>
</feature>
<feature type="compositionally biased region" description="Basic and acidic residues" evidence="2">
    <location>
        <begin position="634"/>
        <end position="643"/>
    </location>
</feature>
<dbReference type="Proteomes" id="UP001642484">
    <property type="component" value="Unassembled WGS sequence"/>
</dbReference>
<protein>
    <recommendedName>
        <fullName evidence="3">UBA domain-containing protein</fullName>
    </recommendedName>
</protein>
<organism evidence="4 5">
    <name type="scientific">Durusdinium trenchii</name>
    <dbReference type="NCBI Taxonomy" id="1381693"/>
    <lineage>
        <taxon>Eukaryota</taxon>
        <taxon>Sar</taxon>
        <taxon>Alveolata</taxon>
        <taxon>Dinophyceae</taxon>
        <taxon>Suessiales</taxon>
        <taxon>Symbiodiniaceae</taxon>
        <taxon>Durusdinium</taxon>
    </lineage>
</organism>
<feature type="compositionally biased region" description="Basic and acidic residues" evidence="2">
    <location>
        <begin position="652"/>
        <end position="670"/>
    </location>
</feature>
<evidence type="ECO:0000256" key="1">
    <source>
        <dbReference type="SAM" id="Coils"/>
    </source>
</evidence>
<comment type="caution">
    <text evidence="4">The sequence shown here is derived from an EMBL/GenBank/DDBJ whole genome shotgun (WGS) entry which is preliminary data.</text>
</comment>
<dbReference type="Gene3D" id="1.10.8.10">
    <property type="entry name" value="DNA helicase RuvA subunit, C-terminal domain"/>
    <property type="match status" value="1"/>
</dbReference>
<feature type="compositionally biased region" description="Low complexity" evidence="2">
    <location>
        <begin position="373"/>
        <end position="387"/>
    </location>
</feature>
<gene>
    <name evidence="4" type="ORF">CCMP2556_LOCUS55450</name>
</gene>
<proteinExistence type="predicted"/>
<dbReference type="InterPro" id="IPR009060">
    <property type="entry name" value="UBA-like_sf"/>
</dbReference>
<keyword evidence="5" id="KW-1185">Reference proteome</keyword>
<feature type="region of interest" description="Disordered" evidence="2">
    <location>
        <begin position="421"/>
        <end position="675"/>
    </location>
</feature>
<dbReference type="InterPro" id="IPR015940">
    <property type="entry name" value="UBA"/>
</dbReference>
<dbReference type="SUPFAM" id="SSF46934">
    <property type="entry name" value="UBA-like"/>
    <property type="match status" value="1"/>
</dbReference>